<dbReference type="PROSITE" id="PS51257">
    <property type="entry name" value="PROKAR_LIPOPROTEIN"/>
    <property type="match status" value="1"/>
</dbReference>
<dbReference type="AlphaFoldDB" id="A0A378U721"/>
<gene>
    <name evidence="2" type="ORF">NCTC11179_03488</name>
</gene>
<keyword evidence="3" id="KW-1185">Reference proteome</keyword>
<reference evidence="2 3" key="1">
    <citation type="submission" date="2018-06" db="EMBL/GenBank/DDBJ databases">
        <authorList>
            <consortium name="Pathogen Informatics"/>
            <person name="Doyle S."/>
        </authorList>
    </citation>
    <scope>NUCLEOTIDE SEQUENCE [LARGE SCALE GENOMIC DNA]</scope>
    <source>
        <strain evidence="2 3">NCTC11179</strain>
    </source>
</reference>
<accession>A0A378U721</accession>
<keyword evidence="1" id="KW-0732">Signal</keyword>
<evidence type="ECO:0000256" key="1">
    <source>
        <dbReference type="SAM" id="SignalP"/>
    </source>
</evidence>
<protein>
    <submittedName>
        <fullName evidence="2">PQQ-dependent catabolism-associated beta-propeller protein</fullName>
    </submittedName>
</protein>
<dbReference type="InterPro" id="IPR015943">
    <property type="entry name" value="WD40/YVTN_repeat-like_dom_sf"/>
</dbReference>
<name>A0A378U721_MYROD</name>
<sequence>MQLNMKKLLFLALSLSILSTSCSTSDDPFVEVPQAPNLDNGLLILNQGGLQFNDASIGFSSFAYDKYHANIAQTADKVLGDQAHSMSFKDNKAFVVLKGSNKVEIFNRYTFKHEGTITEGLNMPLYIAFANNKIYVTNEETQSVSVYDANYKFLSDIKINAPVGQILAWHTKLYVQKNISADKSEIAVIDANSNITKTIPVEKELKDLVTLGDFVFAISSTSDKSFFYKIDAQTDTKVTEFFSTRNSAAKNLRLDNNDLYYTSNNSVYKWNPHDTNVQVAAVLTIPEKDYNAASTFYGFNVIKNTIYIGDAGDMMDPSKVSIYQNGKMVQSFTAGILTSNFYANYK</sequence>
<dbReference type="EMBL" id="UGQL01000002">
    <property type="protein sequence ID" value="STZ69963.1"/>
    <property type="molecule type" value="Genomic_DNA"/>
</dbReference>
<evidence type="ECO:0000313" key="2">
    <source>
        <dbReference type="EMBL" id="STZ69963.1"/>
    </source>
</evidence>
<dbReference type="Gene3D" id="2.130.10.10">
    <property type="entry name" value="YVTN repeat-like/Quinoprotein amine dehydrogenase"/>
    <property type="match status" value="1"/>
</dbReference>
<proteinExistence type="predicted"/>
<organism evidence="2 3">
    <name type="scientific">Myroides odoratus</name>
    <name type="common">Flavobacterium odoratum</name>
    <dbReference type="NCBI Taxonomy" id="256"/>
    <lineage>
        <taxon>Bacteria</taxon>
        <taxon>Pseudomonadati</taxon>
        <taxon>Bacteroidota</taxon>
        <taxon>Flavobacteriia</taxon>
        <taxon>Flavobacteriales</taxon>
        <taxon>Flavobacteriaceae</taxon>
        <taxon>Myroides</taxon>
    </lineage>
</organism>
<feature type="signal peptide" evidence="1">
    <location>
        <begin position="1"/>
        <end position="25"/>
    </location>
</feature>
<feature type="chain" id="PRO_5016730440" evidence="1">
    <location>
        <begin position="26"/>
        <end position="346"/>
    </location>
</feature>
<dbReference type="Proteomes" id="UP000255024">
    <property type="component" value="Unassembled WGS sequence"/>
</dbReference>
<evidence type="ECO:0000313" key="3">
    <source>
        <dbReference type="Proteomes" id="UP000255024"/>
    </source>
</evidence>
<dbReference type="SUPFAM" id="SSF63825">
    <property type="entry name" value="YWTD domain"/>
    <property type="match status" value="1"/>
</dbReference>